<dbReference type="Gene3D" id="2.40.128.140">
    <property type="entry name" value="Outer membrane protein"/>
    <property type="match status" value="1"/>
</dbReference>
<accession>A0A1H8SIQ8</accession>
<dbReference type="EMBL" id="FODS01000012">
    <property type="protein sequence ID" value="SEO78447.1"/>
    <property type="molecule type" value="Genomic_DNA"/>
</dbReference>
<proteinExistence type="predicted"/>
<dbReference type="Pfam" id="PF09982">
    <property type="entry name" value="LpxR"/>
    <property type="match status" value="1"/>
</dbReference>
<evidence type="ECO:0000256" key="1">
    <source>
        <dbReference type="SAM" id="SignalP"/>
    </source>
</evidence>
<feature type="signal peptide" evidence="1">
    <location>
        <begin position="1"/>
        <end position="23"/>
    </location>
</feature>
<keyword evidence="1" id="KW-0732">Signal</keyword>
<dbReference type="InterPro" id="IPR037107">
    <property type="entry name" value="Put_OMP_sf"/>
</dbReference>
<dbReference type="Proteomes" id="UP000198893">
    <property type="component" value="Unassembled WGS sequence"/>
</dbReference>
<keyword evidence="3" id="KW-1185">Reference proteome</keyword>
<sequence>MRRLWGALLSVFTGCAVAVSATAETGKWSQIGYGRLVVNDVIGDGQDRWRTGSVASSRIFGRGWDGSLPTTAGEVLEFRFLGEIMAPSNLSTPSATDRPYAGSLSFGMHTHFRSRGLQVSLGGDLSVVGPQTRLDELQSGLHDFFGFVEPSAAVKAGQVGNQVVPTLNFEIGRDVALTGAMTLRPFVAGQAGTETLLRIGADLTIGAVGQGELLVRDPVTGHRYRTIKNPVPGFSWVVGGDVAKVHDSIYLPGSGGYTLTDARSRLRAGVHWQGRENTVFYGLTWLGEEFSAQSEGQLVGAVRVDVKF</sequence>
<evidence type="ECO:0008006" key="4">
    <source>
        <dbReference type="Google" id="ProtNLM"/>
    </source>
</evidence>
<dbReference type="OrthoDB" id="7721289at2"/>
<dbReference type="AlphaFoldDB" id="A0A1H8SIQ8"/>
<dbReference type="STRING" id="569882.SAMN04490248_11252"/>
<dbReference type="RefSeq" id="WP_093118407.1">
    <property type="nucleotide sequence ID" value="NZ_FODS01000012.1"/>
</dbReference>
<dbReference type="PROSITE" id="PS51257">
    <property type="entry name" value="PROKAR_LIPOPROTEIN"/>
    <property type="match status" value="1"/>
</dbReference>
<gene>
    <name evidence="2" type="ORF">SAMN04490248_11252</name>
</gene>
<organism evidence="2 3">
    <name type="scientific">Salinihabitans flavidus</name>
    <dbReference type="NCBI Taxonomy" id="569882"/>
    <lineage>
        <taxon>Bacteria</taxon>
        <taxon>Pseudomonadati</taxon>
        <taxon>Pseudomonadota</taxon>
        <taxon>Alphaproteobacteria</taxon>
        <taxon>Rhodobacterales</taxon>
        <taxon>Roseobacteraceae</taxon>
        <taxon>Salinihabitans</taxon>
    </lineage>
</organism>
<protein>
    <recommendedName>
        <fullName evidence="4">DUF2219 domain-containing protein</fullName>
    </recommendedName>
</protein>
<feature type="chain" id="PRO_5011548417" description="DUF2219 domain-containing protein" evidence="1">
    <location>
        <begin position="24"/>
        <end position="308"/>
    </location>
</feature>
<evidence type="ECO:0000313" key="3">
    <source>
        <dbReference type="Proteomes" id="UP000198893"/>
    </source>
</evidence>
<evidence type="ECO:0000313" key="2">
    <source>
        <dbReference type="EMBL" id="SEO78447.1"/>
    </source>
</evidence>
<dbReference type="InterPro" id="IPR018707">
    <property type="entry name" value="LpxR"/>
</dbReference>
<reference evidence="2 3" key="1">
    <citation type="submission" date="2016-10" db="EMBL/GenBank/DDBJ databases">
        <authorList>
            <person name="de Groot N.N."/>
        </authorList>
    </citation>
    <scope>NUCLEOTIDE SEQUENCE [LARGE SCALE GENOMIC DNA]</scope>
    <source>
        <strain evidence="2 3">DSM 27842</strain>
    </source>
</reference>
<name>A0A1H8SIQ8_9RHOB</name>